<dbReference type="EMBL" id="PXXO01000002">
    <property type="protein sequence ID" value="PSJ06884.1"/>
    <property type="molecule type" value="Genomic_DNA"/>
</dbReference>
<accession>A0A2P7N094</accession>
<protein>
    <submittedName>
        <fullName evidence="1">Uncharacterized protein</fullName>
    </submittedName>
</protein>
<comment type="caution">
    <text evidence="1">The sequence shown here is derived from an EMBL/GenBank/DDBJ whole genome shotgun (WGS) entry which is preliminary data.</text>
</comment>
<dbReference type="RefSeq" id="WP_106501856.1">
    <property type="nucleotide sequence ID" value="NZ_PXXO01000002.1"/>
</dbReference>
<name>A0A2P7N094_9CYAN</name>
<dbReference type="Proteomes" id="UP000243002">
    <property type="component" value="Unassembled WGS sequence"/>
</dbReference>
<gene>
    <name evidence="1" type="ORF">C7K55_02665</name>
</gene>
<organism evidence="1 2">
    <name type="scientific">Cyanobium usitatum str. Tous</name>
    <dbReference type="NCBI Taxonomy" id="2116684"/>
    <lineage>
        <taxon>Bacteria</taxon>
        <taxon>Bacillati</taxon>
        <taxon>Cyanobacteriota</taxon>
        <taxon>Cyanophyceae</taxon>
        <taxon>Synechococcales</taxon>
        <taxon>Prochlorococcaceae</taxon>
        <taxon>Cyanobium</taxon>
    </lineage>
</organism>
<evidence type="ECO:0000313" key="2">
    <source>
        <dbReference type="Proteomes" id="UP000243002"/>
    </source>
</evidence>
<proteinExistence type="predicted"/>
<dbReference type="AlphaFoldDB" id="A0A2P7N094"/>
<keyword evidence="2" id="KW-1185">Reference proteome</keyword>
<evidence type="ECO:0000313" key="1">
    <source>
        <dbReference type="EMBL" id="PSJ06884.1"/>
    </source>
</evidence>
<dbReference type="OrthoDB" id="558092at2"/>
<reference evidence="1 2" key="1">
    <citation type="journal article" date="2018" name="Environ. Microbiol.">
        <title>Ecological and genomic features of two widespread freshwater picocyanobacteria.</title>
        <authorList>
            <person name="Cabello-Yeves P.J."/>
            <person name="Picazo A."/>
            <person name="Camacho A."/>
            <person name="Callieri C."/>
            <person name="Rosselli R."/>
            <person name="Roda-Garcia J.J."/>
            <person name="Coutinho F.H."/>
            <person name="Rodriguez-Valera F."/>
        </authorList>
    </citation>
    <scope>NUCLEOTIDE SEQUENCE [LARGE SCALE GENOMIC DNA]</scope>
    <source>
        <strain evidence="1 2">Tous</strain>
    </source>
</reference>
<sequence>MACAAVISLLEPCQSRQGHWLLPDAGFPQQLASLLGSPLRSSGRPPSSWQELHAVFLPLAPLPAPETLTPTPAATYRYLICLDRRGGRLSCWRRYPEGLGWQRRCGPMPLALFIRRFNQRLTSTP</sequence>